<protein>
    <submittedName>
        <fullName evidence="2">Uncharacterized protein</fullName>
    </submittedName>
</protein>
<evidence type="ECO:0000313" key="2">
    <source>
        <dbReference type="EMBL" id="KIJ37023.1"/>
    </source>
</evidence>
<reference evidence="2 3" key="1">
    <citation type="submission" date="2014-06" db="EMBL/GenBank/DDBJ databases">
        <title>Evolutionary Origins and Diversification of the Mycorrhizal Mutualists.</title>
        <authorList>
            <consortium name="DOE Joint Genome Institute"/>
            <consortium name="Mycorrhizal Genomics Consortium"/>
            <person name="Kohler A."/>
            <person name="Kuo A."/>
            <person name="Nagy L.G."/>
            <person name="Floudas D."/>
            <person name="Copeland A."/>
            <person name="Barry K.W."/>
            <person name="Cichocki N."/>
            <person name="Veneault-Fourrey C."/>
            <person name="LaButti K."/>
            <person name="Lindquist E.A."/>
            <person name="Lipzen A."/>
            <person name="Lundell T."/>
            <person name="Morin E."/>
            <person name="Murat C."/>
            <person name="Riley R."/>
            <person name="Ohm R."/>
            <person name="Sun H."/>
            <person name="Tunlid A."/>
            <person name="Henrissat B."/>
            <person name="Grigoriev I.V."/>
            <person name="Hibbett D.S."/>
            <person name="Martin F."/>
        </authorList>
    </citation>
    <scope>NUCLEOTIDE SEQUENCE [LARGE SCALE GENOMIC DNA]</scope>
    <source>
        <strain evidence="2 3">SS14</strain>
    </source>
</reference>
<dbReference type="Proteomes" id="UP000054279">
    <property type="component" value="Unassembled WGS sequence"/>
</dbReference>
<dbReference type="HOGENOM" id="CLU_1158819_0_0_1"/>
<dbReference type="AlphaFoldDB" id="A0A0C9U2I5"/>
<gene>
    <name evidence="2" type="ORF">M422DRAFT_781902</name>
</gene>
<evidence type="ECO:0000313" key="3">
    <source>
        <dbReference type="Proteomes" id="UP000054279"/>
    </source>
</evidence>
<sequence>MSDSERLIVGGGESQNGNRHSDSHADSVRMRIRISVGLLYYQTIHADKDSFGGVVEVTSHFDAFPPLSKKDEQAIFGSLKGARNAVYSSSEYLKSTQQATYLIVSYNTTHSTMLVYTVPSYPTHTPRVVYSNPHYTSPQQFVETEEQQLRNYIEAAASRQYLAHIEEQRVLANRRRQEALRQAEYQRREAFAARYGIAPGGRHGYVPHGQLPFRQQRAPVVVIPNFEEEEERNVEDYVGN</sequence>
<organism evidence="2 3">
    <name type="scientific">Sphaerobolus stellatus (strain SS14)</name>
    <dbReference type="NCBI Taxonomy" id="990650"/>
    <lineage>
        <taxon>Eukaryota</taxon>
        <taxon>Fungi</taxon>
        <taxon>Dikarya</taxon>
        <taxon>Basidiomycota</taxon>
        <taxon>Agaricomycotina</taxon>
        <taxon>Agaricomycetes</taxon>
        <taxon>Phallomycetidae</taxon>
        <taxon>Geastrales</taxon>
        <taxon>Sphaerobolaceae</taxon>
        <taxon>Sphaerobolus</taxon>
    </lineage>
</organism>
<proteinExistence type="predicted"/>
<accession>A0A0C9U2I5</accession>
<dbReference type="EMBL" id="KN837172">
    <property type="protein sequence ID" value="KIJ37023.1"/>
    <property type="molecule type" value="Genomic_DNA"/>
</dbReference>
<feature type="non-terminal residue" evidence="2">
    <location>
        <position position="1"/>
    </location>
</feature>
<name>A0A0C9U2I5_SPHS4</name>
<keyword evidence="3" id="KW-1185">Reference proteome</keyword>
<feature type="region of interest" description="Disordered" evidence="1">
    <location>
        <begin position="1"/>
        <end position="25"/>
    </location>
</feature>
<evidence type="ECO:0000256" key="1">
    <source>
        <dbReference type="SAM" id="MobiDB-lite"/>
    </source>
</evidence>